<dbReference type="Proteomes" id="UP001501581">
    <property type="component" value="Unassembled WGS sequence"/>
</dbReference>
<organism evidence="10 11">
    <name type="scientific">Nocardioides dubius</name>
    <dbReference type="NCBI Taxonomy" id="317019"/>
    <lineage>
        <taxon>Bacteria</taxon>
        <taxon>Bacillati</taxon>
        <taxon>Actinomycetota</taxon>
        <taxon>Actinomycetes</taxon>
        <taxon>Propionibacteriales</taxon>
        <taxon>Nocardioidaceae</taxon>
        <taxon>Nocardioides</taxon>
    </lineage>
</organism>
<comment type="caution">
    <text evidence="10">The sequence shown here is derived from an EMBL/GenBank/DDBJ whole genome shotgun (WGS) entry which is preliminary data.</text>
</comment>
<keyword evidence="6 8" id="KW-1133">Transmembrane helix</keyword>
<dbReference type="NCBIfam" id="TIGR00688">
    <property type="entry name" value="rarD"/>
    <property type="match status" value="1"/>
</dbReference>
<dbReference type="RefSeq" id="WP_343993037.1">
    <property type="nucleotide sequence ID" value="NZ_BAAALG010000006.1"/>
</dbReference>
<sequence>MADEKRGLLLGVAAYVMWGLFPLYWPLLEPAGAIEILAHRVLWSMLAMGAVVLLMRKWPAVVRLWRVARTRYLLLVAAVVIAVNWSTFIWAVNHGHVVETSLGYFINPLVTVLMGVLVLGEGMRSLQWWALGVAAAAVIVLTIDYGRPPWVAIVLALSFGTYGLAKKQANAGAVETLTFETLALAPIALGYVAWLSAQGENHFGTEGTLHALLLVGTGIVTAVPLLCFGGAATRLPLVTLGLLQYLAPILQFAIGVWIFDESMPTARWIGFALVWAALIVFTAEAIAHKRRQLRLTAEACAI</sequence>
<keyword evidence="3" id="KW-0813">Transport</keyword>
<keyword evidence="11" id="KW-1185">Reference proteome</keyword>
<feature type="domain" description="EamA" evidence="9">
    <location>
        <begin position="151"/>
        <end position="281"/>
    </location>
</feature>
<evidence type="ECO:0000256" key="2">
    <source>
        <dbReference type="ARBA" id="ARBA00007362"/>
    </source>
</evidence>
<comment type="subcellular location">
    <subcellularLocation>
        <location evidence="1">Cell membrane</location>
        <topology evidence="1">Multi-pass membrane protein</topology>
    </subcellularLocation>
</comment>
<keyword evidence="4" id="KW-1003">Cell membrane</keyword>
<comment type="similarity">
    <text evidence="2">Belongs to the EamA transporter family.</text>
</comment>
<evidence type="ECO:0000256" key="5">
    <source>
        <dbReference type="ARBA" id="ARBA00022692"/>
    </source>
</evidence>
<evidence type="ECO:0000313" key="10">
    <source>
        <dbReference type="EMBL" id="GAA1098875.1"/>
    </source>
</evidence>
<gene>
    <name evidence="10" type="primary">rarD</name>
    <name evidence="10" type="ORF">GCM10009668_15510</name>
</gene>
<evidence type="ECO:0000256" key="4">
    <source>
        <dbReference type="ARBA" id="ARBA00022475"/>
    </source>
</evidence>
<dbReference type="PANTHER" id="PTHR22911">
    <property type="entry name" value="ACYL-MALONYL CONDENSING ENZYME-RELATED"/>
    <property type="match status" value="1"/>
</dbReference>
<evidence type="ECO:0000256" key="3">
    <source>
        <dbReference type="ARBA" id="ARBA00022448"/>
    </source>
</evidence>
<evidence type="ECO:0000256" key="6">
    <source>
        <dbReference type="ARBA" id="ARBA00022989"/>
    </source>
</evidence>
<dbReference type="InterPro" id="IPR000620">
    <property type="entry name" value="EamA_dom"/>
</dbReference>
<feature type="transmembrane region" description="Helical" evidence="8">
    <location>
        <begin position="177"/>
        <end position="197"/>
    </location>
</feature>
<feature type="domain" description="EamA" evidence="9">
    <location>
        <begin position="6"/>
        <end position="142"/>
    </location>
</feature>
<dbReference type="InterPro" id="IPR004626">
    <property type="entry name" value="RarD"/>
</dbReference>
<accession>A0ABN1TRH1</accession>
<feature type="transmembrane region" description="Helical" evidence="8">
    <location>
        <begin position="149"/>
        <end position="165"/>
    </location>
</feature>
<protein>
    <submittedName>
        <fullName evidence="10">EamA family transporter RarD</fullName>
    </submittedName>
</protein>
<evidence type="ECO:0000313" key="11">
    <source>
        <dbReference type="Proteomes" id="UP001501581"/>
    </source>
</evidence>
<dbReference type="Pfam" id="PF00892">
    <property type="entry name" value="EamA"/>
    <property type="match status" value="2"/>
</dbReference>
<dbReference type="InterPro" id="IPR037185">
    <property type="entry name" value="EmrE-like"/>
</dbReference>
<feature type="transmembrane region" description="Helical" evidence="8">
    <location>
        <begin position="7"/>
        <end position="25"/>
    </location>
</feature>
<keyword evidence="5 8" id="KW-0812">Transmembrane</keyword>
<proteinExistence type="inferred from homology"/>
<feature type="transmembrane region" description="Helical" evidence="8">
    <location>
        <begin position="126"/>
        <end position="143"/>
    </location>
</feature>
<feature type="transmembrane region" description="Helical" evidence="8">
    <location>
        <begin position="209"/>
        <end position="228"/>
    </location>
</feature>
<evidence type="ECO:0000256" key="8">
    <source>
        <dbReference type="SAM" id="Phobius"/>
    </source>
</evidence>
<evidence type="ECO:0000256" key="7">
    <source>
        <dbReference type="ARBA" id="ARBA00023136"/>
    </source>
</evidence>
<feature type="transmembrane region" description="Helical" evidence="8">
    <location>
        <begin position="265"/>
        <end position="287"/>
    </location>
</feature>
<keyword evidence="7 8" id="KW-0472">Membrane</keyword>
<feature type="transmembrane region" description="Helical" evidence="8">
    <location>
        <begin position="235"/>
        <end position="259"/>
    </location>
</feature>
<feature type="transmembrane region" description="Helical" evidence="8">
    <location>
        <begin position="70"/>
        <end position="90"/>
    </location>
</feature>
<dbReference type="SUPFAM" id="SSF103481">
    <property type="entry name" value="Multidrug resistance efflux transporter EmrE"/>
    <property type="match status" value="2"/>
</dbReference>
<feature type="transmembrane region" description="Helical" evidence="8">
    <location>
        <begin position="102"/>
        <end position="119"/>
    </location>
</feature>
<dbReference type="EMBL" id="BAAALG010000006">
    <property type="protein sequence ID" value="GAA1098875.1"/>
    <property type="molecule type" value="Genomic_DNA"/>
</dbReference>
<reference evidence="10 11" key="1">
    <citation type="journal article" date="2019" name="Int. J. Syst. Evol. Microbiol.">
        <title>The Global Catalogue of Microorganisms (GCM) 10K type strain sequencing project: providing services to taxonomists for standard genome sequencing and annotation.</title>
        <authorList>
            <consortium name="The Broad Institute Genomics Platform"/>
            <consortium name="The Broad Institute Genome Sequencing Center for Infectious Disease"/>
            <person name="Wu L."/>
            <person name="Ma J."/>
        </authorList>
    </citation>
    <scope>NUCLEOTIDE SEQUENCE [LARGE SCALE GENOMIC DNA]</scope>
    <source>
        <strain evidence="10 11">JCM 13008</strain>
    </source>
</reference>
<dbReference type="PANTHER" id="PTHR22911:SF137">
    <property type="entry name" value="SOLUTE CARRIER FAMILY 35 MEMBER G2-RELATED"/>
    <property type="match status" value="1"/>
</dbReference>
<name>A0ABN1TRH1_9ACTN</name>
<feature type="transmembrane region" description="Helical" evidence="8">
    <location>
        <begin position="37"/>
        <end position="58"/>
    </location>
</feature>
<evidence type="ECO:0000256" key="1">
    <source>
        <dbReference type="ARBA" id="ARBA00004651"/>
    </source>
</evidence>
<evidence type="ECO:0000259" key="9">
    <source>
        <dbReference type="Pfam" id="PF00892"/>
    </source>
</evidence>